<gene>
    <name evidence="3" type="ORF">BOX15_Mlig030482g1</name>
</gene>
<evidence type="ECO:0000256" key="1">
    <source>
        <dbReference type="SAM" id="Coils"/>
    </source>
</evidence>
<feature type="region of interest" description="Disordered" evidence="2">
    <location>
        <begin position="252"/>
        <end position="318"/>
    </location>
</feature>
<protein>
    <submittedName>
        <fullName evidence="3">Uncharacterized protein</fullName>
    </submittedName>
</protein>
<feature type="coiled-coil region" evidence="1">
    <location>
        <begin position="888"/>
        <end position="915"/>
    </location>
</feature>
<evidence type="ECO:0000313" key="3">
    <source>
        <dbReference type="EMBL" id="PAA93088.1"/>
    </source>
</evidence>
<feature type="region of interest" description="Disordered" evidence="2">
    <location>
        <begin position="949"/>
        <end position="971"/>
    </location>
</feature>
<feature type="region of interest" description="Disordered" evidence="2">
    <location>
        <begin position="198"/>
        <end position="218"/>
    </location>
</feature>
<feature type="compositionally biased region" description="Basic and acidic residues" evidence="2">
    <location>
        <begin position="64"/>
        <end position="75"/>
    </location>
</feature>
<keyword evidence="1" id="KW-0175">Coiled coil</keyword>
<feature type="region of interest" description="Disordered" evidence="2">
    <location>
        <begin position="1261"/>
        <end position="1294"/>
    </location>
</feature>
<dbReference type="OrthoDB" id="6288553at2759"/>
<name>A0A267H479_9PLAT</name>
<reference evidence="3 4" key="1">
    <citation type="submission" date="2017-06" db="EMBL/GenBank/DDBJ databases">
        <title>A platform for efficient transgenesis in Macrostomum lignano, a flatworm model organism for stem cell research.</title>
        <authorList>
            <person name="Berezikov E."/>
        </authorList>
    </citation>
    <scope>NUCLEOTIDE SEQUENCE [LARGE SCALE GENOMIC DNA]</scope>
    <source>
        <strain evidence="3">DV1</strain>
        <tissue evidence="3">Whole organism</tissue>
    </source>
</reference>
<feature type="coiled-coil region" evidence="1">
    <location>
        <begin position="1224"/>
        <end position="1251"/>
    </location>
</feature>
<feature type="compositionally biased region" description="Polar residues" evidence="2">
    <location>
        <begin position="25"/>
        <end position="41"/>
    </location>
</feature>
<feature type="region of interest" description="Disordered" evidence="2">
    <location>
        <begin position="333"/>
        <end position="366"/>
    </location>
</feature>
<feature type="compositionally biased region" description="Gly residues" evidence="2">
    <location>
        <begin position="200"/>
        <end position="215"/>
    </location>
</feature>
<sequence length="1294" mass="145340">MLLASSAIYPVQRPARAELAPTRPNGVSSSGQLTSPTTTTVAAMMKEFADSAEAAGPPGPPKQSDNESVRTEDFANKFSQLMQPEGSTAGSKSRPGVGGDAESIRTEDFAREFRKTLVPPAGGNAGSTSSSRAQPPQPYTRLLQQPQPYRPLASWRAAGFPSADAESVSLTADTEHRLLPRSQRPPVVAFDDSYITESGSGVGYGGGGGGGGGGAAASSIRAQVLRDRIGTLLHAPPGASSLDSADRRLQELLLARQQKGPGGSRNSSPPRVSSLMTSRQLSPTRRGGAGSRGGRISPIREAQPRSLPGDEPEDDLLADDEFANEVHYQSRLIQRELEQERRRRAAGGTSRERESSASPTRAQKETLDRKVLELDELNQQVRKTLQEKEKIVGELHYVQDCLRRHQAEVRLSEKLCKDNKSLAEDTKTELMLAQMKRDSTAKEVEQLGEELNQKKEQLRRMEESCRARAKELQDFESIGVAKEEIENILAERDELYQLVRQNEDAEFQRYELEKKLNQTREEMQAQAYMSQQKVIALEEELEASLMKIAETSEERNSLKLRLGDLEDKLRTIGATCDELTDANRQLSRAKEVAERERVEEVERLKMRMQGDLSHIQRRTEEEEAAYKRQIQQLKDNLDNLQREVDQREEANCDFRDQLMRLENQLALETETKNHLAQEAERQIDRASAEAERRVEAAREDARRDAEERLERERAAWQAASAKELRECQDRLQRTIGHLESELRCRDEELKAAQELARSKEAALKTAEDEHRTELREQIRAALRTEKEKWDRDNSERWQRELGSVRSEAARTIESLQNESKKRGDAVKELEEELHKLASELEREREKYRAAQRDRVTAINRLKEVAKEEAAKEVRAVREQVEAAAAGEVEQAQERLRYAEETLAELRAEFEETAKREAESTAALERTERALVNQANAECLRISEMLGVTPRRVNQGQSGGDQSHRSLSSPGHPITAALANLEACSEELLTYCAELRDESRKLQNSLAQESKERSEEIESLRHELTKEKEAELQALRERLIQEHMQEISKLAKAQGESVEAAVKEKEAEVRELRSGMQKWKSETAERLAARLQDEFRREFDKKIRELRNAVRSKDQELQNFKKDIETMEQERAGAFKPLAEGGSLDASAKAMAQLQERVKALREENLSLRRQAMQGPGGGRVPTIQVQGLVETPRLKEASQLAGGSLTNLHQLQQQKATNPDGSYVNHLESNLRALEDRVRRAERQNEIISKDRINAANRQAALLQQQQRQAASARASSRGGSGAPPKAAGSGSGR</sequence>
<dbReference type="EMBL" id="NIVC01000033">
    <property type="protein sequence ID" value="PAA93088.1"/>
    <property type="molecule type" value="Genomic_DNA"/>
</dbReference>
<organism evidence="3 4">
    <name type="scientific">Macrostomum lignano</name>
    <dbReference type="NCBI Taxonomy" id="282301"/>
    <lineage>
        <taxon>Eukaryota</taxon>
        <taxon>Metazoa</taxon>
        <taxon>Spiralia</taxon>
        <taxon>Lophotrochozoa</taxon>
        <taxon>Platyhelminthes</taxon>
        <taxon>Rhabditophora</taxon>
        <taxon>Macrostomorpha</taxon>
        <taxon>Macrostomida</taxon>
        <taxon>Macrostomidae</taxon>
        <taxon>Macrostomum</taxon>
    </lineage>
</organism>
<feature type="compositionally biased region" description="Basic and acidic residues" evidence="2">
    <location>
        <begin position="102"/>
        <end position="115"/>
    </location>
</feature>
<feature type="compositionally biased region" description="Polar residues" evidence="2">
    <location>
        <begin position="77"/>
        <end position="91"/>
    </location>
</feature>
<dbReference type="Proteomes" id="UP000215902">
    <property type="component" value="Unassembled WGS sequence"/>
</dbReference>
<evidence type="ECO:0000313" key="4">
    <source>
        <dbReference type="Proteomes" id="UP000215902"/>
    </source>
</evidence>
<comment type="caution">
    <text evidence="3">The sequence shown here is derived from an EMBL/GenBank/DDBJ whole genome shotgun (WGS) entry which is preliminary data.</text>
</comment>
<feature type="coiled-coil region" evidence="1">
    <location>
        <begin position="812"/>
        <end position="860"/>
    </location>
</feature>
<dbReference type="STRING" id="282301.A0A267H479"/>
<keyword evidence="4" id="KW-1185">Reference proteome</keyword>
<feature type="coiled-coil region" evidence="1">
    <location>
        <begin position="437"/>
        <end position="471"/>
    </location>
</feature>
<accession>A0A267H479</accession>
<evidence type="ECO:0000256" key="2">
    <source>
        <dbReference type="SAM" id="MobiDB-lite"/>
    </source>
</evidence>
<feature type="coiled-coil region" evidence="1">
    <location>
        <begin position="991"/>
        <end position="1170"/>
    </location>
</feature>
<feature type="region of interest" description="Disordered" evidence="2">
    <location>
        <begin position="1"/>
        <end position="142"/>
    </location>
</feature>
<proteinExistence type="predicted"/>
<feature type="region of interest" description="Disordered" evidence="2">
    <location>
        <begin position="683"/>
        <end position="705"/>
    </location>
</feature>
<feature type="compositionally biased region" description="Polar residues" evidence="2">
    <location>
        <begin position="264"/>
        <end position="283"/>
    </location>
</feature>